<name>A0A0B7B0D0_9EUPU</name>
<reference evidence="2" key="1">
    <citation type="submission" date="2014-12" db="EMBL/GenBank/DDBJ databases">
        <title>Insight into the proteome of Arion vulgaris.</title>
        <authorList>
            <person name="Aradska J."/>
            <person name="Bulat T."/>
            <person name="Smidak R."/>
            <person name="Sarate P."/>
            <person name="Gangsoo J."/>
            <person name="Sialana F."/>
            <person name="Bilban M."/>
            <person name="Lubec G."/>
        </authorList>
    </citation>
    <scope>NUCLEOTIDE SEQUENCE</scope>
    <source>
        <tissue evidence="2">Skin</tissue>
    </source>
</reference>
<feature type="non-terminal residue" evidence="2">
    <location>
        <position position="71"/>
    </location>
</feature>
<organism evidence="2">
    <name type="scientific">Arion vulgaris</name>
    <dbReference type="NCBI Taxonomy" id="1028688"/>
    <lineage>
        <taxon>Eukaryota</taxon>
        <taxon>Metazoa</taxon>
        <taxon>Spiralia</taxon>
        <taxon>Lophotrochozoa</taxon>
        <taxon>Mollusca</taxon>
        <taxon>Gastropoda</taxon>
        <taxon>Heterobranchia</taxon>
        <taxon>Euthyneura</taxon>
        <taxon>Panpulmonata</taxon>
        <taxon>Eupulmonata</taxon>
        <taxon>Stylommatophora</taxon>
        <taxon>Helicina</taxon>
        <taxon>Arionoidea</taxon>
        <taxon>Arionidae</taxon>
        <taxon>Arion</taxon>
    </lineage>
</organism>
<feature type="region of interest" description="Disordered" evidence="1">
    <location>
        <begin position="1"/>
        <end position="27"/>
    </location>
</feature>
<feature type="non-terminal residue" evidence="2">
    <location>
        <position position="1"/>
    </location>
</feature>
<dbReference type="EMBL" id="HACG01038901">
    <property type="protein sequence ID" value="CEK85766.1"/>
    <property type="molecule type" value="Transcribed_RNA"/>
</dbReference>
<evidence type="ECO:0000256" key="1">
    <source>
        <dbReference type="SAM" id="MobiDB-lite"/>
    </source>
</evidence>
<feature type="region of interest" description="Disordered" evidence="1">
    <location>
        <begin position="42"/>
        <end position="71"/>
    </location>
</feature>
<accession>A0A0B7B0D0</accession>
<sequence>GNNPTQQRPGYLPAVVGPVPQRGSQLNQPDHRIMNLKEQQLAESIHSTFNNPLTDGQQNPNQSTPKTFVHS</sequence>
<protein>
    <submittedName>
        <fullName evidence="2">Uncharacterized protein</fullName>
    </submittedName>
</protein>
<dbReference type="AlphaFoldDB" id="A0A0B7B0D0"/>
<proteinExistence type="predicted"/>
<evidence type="ECO:0000313" key="2">
    <source>
        <dbReference type="EMBL" id="CEK85766.1"/>
    </source>
</evidence>
<gene>
    <name evidence="2" type="primary">ORF150141</name>
</gene>